<feature type="domain" description="RWD" evidence="7">
    <location>
        <begin position="27"/>
        <end position="147"/>
    </location>
</feature>
<dbReference type="EMBL" id="SGPM01000236">
    <property type="protein sequence ID" value="THH27644.1"/>
    <property type="molecule type" value="Genomic_DNA"/>
</dbReference>
<name>A0A4S4MNQ5_9APHY</name>
<dbReference type="Gene3D" id="3.10.110.10">
    <property type="entry name" value="Ubiquitin Conjugating Enzyme"/>
    <property type="match status" value="1"/>
</dbReference>
<dbReference type="InterPro" id="IPR001498">
    <property type="entry name" value="Impact_N"/>
</dbReference>
<dbReference type="OrthoDB" id="69641at2759"/>
<dbReference type="Pfam" id="PF05773">
    <property type="entry name" value="RWD"/>
    <property type="match status" value="1"/>
</dbReference>
<sequence>MAESIAVDLDEYIAELSADPDREPVASELGVLQSIYGTEAIKLWSPPATSNSGVDKDTIRYEVTLNLPDPYEDVNFSLLVSVPPSYPAISAPQLQLLSRYIGPFGVDSALFGSVLRTFISSEGVEWVTDSVCVFDGLEAVKERCAEWFGHKKSEKLAGELLREDERVPPPGLDGALEVGKDKKKIVELEEHIEISSPPLAIGIPEGVEIFEAEAITDRKSSFVGRACKISDPSQVPMILSHIMSDRRVARAAHPIINAWRCQVGNILHQDNDDDGETAAGGRLAHLLQILEVNNVLVIVTRYWGGIHLGPDRFKHINQSARNALEIGGFLDIADSGNGKRPVGRGKRR</sequence>
<dbReference type="Pfam" id="PF01205">
    <property type="entry name" value="Impact_N"/>
    <property type="match status" value="1"/>
</dbReference>
<dbReference type="GO" id="GO:0005737">
    <property type="term" value="C:cytoplasm"/>
    <property type="evidence" value="ECO:0007669"/>
    <property type="project" value="UniProtKB-SubCell"/>
</dbReference>
<keyword evidence="4" id="KW-0678">Repressor</keyword>
<dbReference type="CDD" id="cd11605">
    <property type="entry name" value="RWD_DRWD_ELF-like"/>
    <property type="match status" value="1"/>
</dbReference>
<keyword evidence="5" id="KW-0810">Translation regulation</keyword>
<comment type="similarity">
    <text evidence="2">Belongs to the IMPACT family.</text>
</comment>
<evidence type="ECO:0000256" key="2">
    <source>
        <dbReference type="ARBA" id="ARBA00007665"/>
    </source>
</evidence>
<dbReference type="GO" id="GO:0006446">
    <property type="term" value="P:regulation of translational initiation"/>
    <property type="evidence" value="ECO:0007669"/>
    <property type="project" value="TreeGrafter"/>
</dbReference>
<evidence type="ECO:0000256" key="1">
    <source>
        <dbReference type="ARBA" id="ARBA00004496"/>
    </source>
</evidence>
<protein>
    <recommendedName>
        <fullName evidence="7">RWD domain-containing protein</fullName>
    </recommendedName>
</protein>
<keyword evidence="3" id="KW-0963">Cytoplasm</keyword>
<dbReference type="GO" id="GO:0140469">
    <property type="term" value="P:GCN2-mediated signaling"/>
    <property type="evidence" value="ECO:0007669"/>
    <property type="project" value="TreeGrafter"/>
</dbReference>
<dbReference type="Gene3D" id="3.30.230.30">
    <property type="entry name" value="Impact, N-terminal domain"/>
    <property type="match status" value="1"/>
</dbReference>
<evidence type="ECO:0000313" key="9">
    <source>
        <dbReference type="Proteomes" id="UP000308730"/>
    </source>
</evidence>
<comment type="subcellular location">
    <subcellularLocation>
        <location evidence="1">Cytoplasm</location>
    </subcellularLocation>
</comment>
<dbReference type="InterPro" id="IPR036956">
    <property type="entry name" value="Impact_N_sf"/>
</dbReference>
<keyword evidence="6" id="KW-0346">Stress response</keyword>
<dbReference type="AlphaFoldDB" id="A0A4S4MNQ5"/>
<dbReference type="PANTHER" id="PTHR16301">
    <property type="entry name" value="IMPACT-RELATED"/>
    <property type="match status" value="1"/>
</dbReference>
<dbReference type="InterPro" id="IPR006575">
    <property type="entry name" value="RWD_dom"/>
</dbReference>
<keyword evidence="9" id="KW-1185">Reference proteome</keyword>
<evidence type="ECO:0000313" key="8">
    <source>
        <dbReference type="EMBL" id="THH27644.1"/>
    </source>
</evidence>
<gene>
    <name evidence="8" type="ORF">EUX98_g6549</name>
</gene>
<evidence type="ECO:0000256" key="5">
    <source>
        <dbReference type="ARBA" id="ARBA00022845"/>
    </source>
</evidence>
<dbReference type="InterPro" id="IPR016135">
    <property type="entry name" value="UBQ-conjugating_enzyme/RWD"/>
</dbReference>
<dbReference type="InterPro" id="IPR023582">
    <property type="entry name" value="Impact"/>
</dbReference>
<dbReference type="SUPFAM" id="SSF54211">
    <property type="entry name" value="Ribosomal protein S5 domain 2-like"/>
    <property type="match status" value="1"/>
</dbReference>
<accession>A0A4S4MNQ5</accession>
<evidence type="ECO:0000256" key="6">
    <source>
        <dbReference type="ARBA" id="ARBA00023016"/>
    </source>
</evidence>
<dbReference type="PROSITE" id="PS50908">
    <property type="entry name" value="RWD"/>
    <property type="match status" value="1"/>
</dbReference>
<comment type="caution">
    <text evidence="8">The sequence shown here is derived from an EMBL/GenBank/DDBJ whole genome shotgun (WGS) entry which is preliminary data.</text>
</comment>
<reference evidence="8 9" key="1">
    <citation type="submission" date="2019-02" db="EMBL/GenBank/DDBJ databases">
        <title>Genome sequencing of the rare red list fungi Antrodiella citrinella (Flaviporus citrinellus).</title>
        <authorList>
            <person name="Buettner E."/>
            <person name="Kellner H."/>
        </authorList>
    </citation>
    <scope>NUCLEOTIDE SEQUENCE [LARGE SCALE GENOMIC DNA]</scope>
    <source>
        <strain evidence="8 9">DSM 108506</strain>
    </source>
</reference>
<dbReference type="InterPro" id="IPR020568">
    <property type="entry name" value="Ribosomal_Su5_D2-typ_SF"/>
</dbReference>
<evidence type="ECO:0000256" key="3">
    <source>
        <dbReference type="ARBA" id="ARBA00022490"/>
    </source>
</evidence>
<evidence type="ECO:0000256" key="4">
    <source>
        <dbReference type="ARBA" id="ARBA00022491"/>
    </source>
</evidence>
<dbReference type="SUPFAM" id="SSF54495">
    <property type="entry name" value="UBC-like"/>
    <property type="match status" value="1"/>
</dbReference>
<organism evidence="8 9">
    <name type="scientific">Antrodiella citrinella</name>
    <dbReference type="NCBI Taxonomy" id="2447956"/>
    <lineage>
        <taxon>Eukaryota</taxon>
        <taxon>Fungi</taxon>
        <taxon>Dikarya</taxon>
        <taxon>Basidiomycota</taxon>
        <taxon>Agaricomycotina</taxon>
        <taxon>Agaricomycetes</taxon>
        <taxon>Polyporales</taxon>
        <taxon>Steccherinaceae</taxon>
        <taxon>Antrodiella</taxon>
    </lineage>
</organism>
<dbReference type="PANTHER" id="PTHR16301:SF24">
    <property type="entry name" value="RWD DOMAIN-CONTAINING PROTEIN"/>
    <property type="match status" value="1"/>
</dbReference>
<dbReference type="Proteomes" id="UP000308730">
    <property type="component" value="Unassembled WGS sequence"/>
</dbReference>
<proteinExistence type="inferred from homology"/>
<evidence type="ECO:0000259" key="7">
    <source>
        <dbReference type="PROSITE" id="PS50908"/>
    </source>
</evidence>